<evidence type="ECO:0000313" key="2">
    <source>
        <dbReference type="EMBL" id="PEJ37788.1"/>
    </source>
</evidence>
<evidence type="ECO:0000259" key="1">
    <source>
        <dbReference type="Pfam" id="PF00561"/>
    </source>
</evidence>
<gene>
    <name evidence="2" type="ORF">CN689_00840</name>
</gene>
<dbReference type="PANTHER" id="PTHR36837:SF2">
    <property type="entry name" value="POLY(3-HYDROXYALKANOATE) POLYMERASE SUBUNIT PHAC"/>
    <property type="match status" value="1"/>
</dbReference>
<organism evidence="2 3">
    <name type="scientific">Peribacillus butanolivorans</name>
    <dbReference type="NCBI Taxonomy" id="421767"/>
    <lineage>
        <taxon>Bacteria</taxon>
        <taxon>Bacillati</taxon>
        <taxon>Bacillota</taxon>
        <taxon>Bacilli</taxon>
        <taxon>Bacillales</taxon>
        <taxon>Bacillaceae</taxon>
        <taxon>Peribacillus</taxon>
    </lineage>
</organism>
<dbReference type="SUPFAM" id="SSF53474">
    <property type="entry name" value="alpha/beta-Hydrolases"/>
    <property type="match status" value="1"/>
</dbReference>
<dbReference type="Proteomes" id="UP000220106">
    <property type="component" value="Unassembled WGS sequence"/>
</dbReference>
<sequence length="335" mass="37351">MTRWNEFSNAISGPELSEGHTPRHAIWKKNKATLWHYPTVEKKYDVPVFIVYSLINRPTILDFAPGTSVIGGLVNSGYDVYLLDWGIAGYEDKDITLGDYVVDYIKKGVGRALRHSGADEVSVVGYCLGGTLAAMYAAIADEPIKNLICAAVPIDYSVPAMPEKWAEGLKEGAFNIDRFIDVYGLIPPVYIEAMFRSITSPIYYSPYVTLLTRANDKRFVEKWRRMNQWTKGHVPLTGEAFRQISNDLMKENKLVKGEFTIRGNKVDLGKIKSNLLVVISKNDNLIPQGQSLPLMDLVSSEDKTHQLVEAGHASLALTGKLAGILNSWLCDRSNH</sequence>
<dbReference type="AlphaFoldDB" id="A0AAX0RTE1"/>
<reference evidence="2 3" key="1">
    <citation type="submission" date="2017-09" db="EMBL/GenBank/DDBJ databases">
        <title>Large-scale bioinformatics analysis of Bacillus genomes uncovers conserved roles of natural products in bacterial physiology.</title>
        <authorList>
            <consortium name="Agbiome Team Llc"/>
            <person name="Bleich R.M."/>
            <person name="Kirk G.J."/>
            <person name="Santa Maria K.C."/>
            <person name="Allen S.E."/>
            <person name="Farag S."/>
            <person name="Shank E.A."/>
            <person name="Bowers A."/>
        </authorList>
    </citation>
    <scope>NUCLEOTIDE SEQUENCE [LARGE SCALE GENOMIC DNA]</scope>
    <source>
        <strain evidence="2 3">AFS003229</strain>
    </source>
</reference>
<dbReference type="Gene3D" id="3.40.50.1820">
    <property type="entry name" value="alpha/beta hydrolase"/>
    <property type="match status" value="1"/>
</dbReference>
<name>A0AAX0RTE1_9BACI</name>
<protein>
    <submittedName>
        <fullName evidence="2">Hydroxyalkanoic acid synthase</fullName>
    </submittedName>
</protein>
<dbReference type="InterPro" id="IPR029058">
    <property type="entry name" value="AB_hydrolase_fold"/>
</dbReference>
<dbReference type="PANTHER" id="PTHR36837">
    <property type="entry name" value="POLY(3-HYDROXYALKANOATE) POLYMERASE SUBUNIT PHAC"/>
    <property type="match status" value="1"/>
</dbReference>
<evidence type="ECO:0000313" key="3">
    <source>
        <dbReference type="Proteomes" id="UP000220106"/>
    </source>
</evidence>
<proteinExistence type="predicted"/>
<dbReference type="Pfam" id="PF00561">
    <property type="entry name" value="Abhydrolase_1"/>
    <property type="match status" value="1"/>
</dbReference>
<comment type="caution">
    <text evidence="2">The sequence shown here is derived from an EMBL/GenBank/DDBJ whole genome shotgun (WGS) entry which is preliminary data.</text>
</comment>
<dbReference type="InterPro" id="IPR000073">
    <property type="entry name" value="AB_hydrolase_1"/>
</dbReference>
<dbReference type="InterPro" id="IPR051321">
    <property type="entry name" value="PHA/PHB_synthase"/>
</dbReference>
<dbReference type="EMBL" id="NUEQ01000004">
    <property type="protein sequence ID" value="PEJ37788.1"/>
    <property type="molecule type" value="Genomic_DNA"/>
</dbReference>
<accession>A0AAX0RTE1</accession>
<feature type="domain" description="AB hydrolase-1" evidence="1">
    <location>
        <begin position="73"/>
        <end position="314"/>
    </location>
</feature>